<dbReference type="Pfam" id="PF03364">
    <property type="entry name" value="Polyketide_cyc"/>
    <property type="match status" value="1"/>
</dbReference>
<organism evidence="4">
    <name type="scientific">Streptomyces sp. CN48+</name>
    <dbReference type="NCBI Taxonomy" id="1519915"/>
    <lineage>
        <taxon>Bacteria</taxon>
        <taxon>Bacillati</taxon>
        <taxon>Actinomycetota</taxon>
        <taxon>Actinomycetes</taxon>
        <taxon>Kitasatosporales</taxon>
        <taxon>Streptomycetaceae</taxon>
        <taxon>Streptomyces</taxon>
    </lineage>
</organism>
<evidence type="ECO:0000256" key="1">
    <source>
        <dbReference type="ARBA" id="ARBA00006484"/>
    </source>
</evidence>
<evidence type="ECO:0000313" key="4">
    <source>
        <dbReference type="EMBL" id="AIE76942.1"/>
    </source>
</evidence>
<dbReference type="GO" id="GO:0016491">
    <property type="term" value="F:oxidoreductase activity"/>
    <property type="evidence" value="ECO:0007669"/>
    <property type="project" value="UniProtKB-KW"/>
</dbReference>
<dbReference type="InterPro" id="IPR002347">
    <property type="entry name" value="SDR_fam"/>
</dbReference>
<protein>
    <submittedName>
        <fullName evidence="4">Putative bifunctional cyclase/3-oxoacyl-ACP reductase GrhT</fullName>
    </submittedName>
</protein>
<dbReference type="PRINTS" id="PR00081">
    <property type="entry name" value="GDHRDH"/>
</dbReference>
<dbReference type="PANTHER" id="PTHR43639:SF1">
    <property type="entry name" value="SHORT-CHAIN DEHYDROGENASE_REDUCTASE FAMILY PROTEIN"/>
    <property type="match status" value="1"/>
</dbReference>
<accession>A0A075F9W5</accession>
<dbReference type="Pfam" id="PF13561">
    <property type="entry name" value="adh_short_C2"/>
    <property type="match status" value="1"/>
</dbReference>
<dbReference type="InterPro" id="IPR036291">
    <property type="entry name" value="NAD(P)-bd_dom_sf"/>
</dbReference>
<evidence type="ECO:0000256" key="2">
    <source>
        <dbReference type="ARBA" id="ARBA00023002"/>
    </source>
</evidence>
<dbReference type="InterPro" id="IPR005031">
    <property type="entry name" value="COQ10_START"/>
</dbReference>
<gene>
    <name evidence="4" type="primary">grhT</name>
</gene>
<comment type="similarity">
    <text evidence="1">Belongs to the short-chain dehydrogenases/reductases (SDR) family.</text>
</comment>
<proteinExistence type="inferred from homology"/>
<evidence type="ECO:0000259" key="3">
    <source>
        <dbReference type="Pfam" id="PF03364"/>
    </source>
</evidence>
<dbReference type="SUPFAM" id="SSF51735">
    <property type="entry name" value="NAD(P)-binding Rossmann-fold domains"/>
    <property type="match status" value="1"/>
</dbReference>
<dbReference type="Gene3D" id="3.30.530.20">
    <property type="match status" value="1"/>
</dbReference>
<dbReference type="SUPFAM" id="SSF55961">
    <property type="entry name" value="Bet v1-like"/>
    <property type="match status" value="1"/>
</dbReference>
<dbReference type="InterPro" id="IPR023393">
    <property type="entry name" value="START-like_dom_sf"/>
</dbReference>
<dbReference type="FunFam" id="3.40.50.720:FF:000084">
    <property type="entry name" value="Short-chain dehydrogenase reductase"/>
    <property type="match status" value="1"/>
</dbReference>
<dbReference type="CDD" id="cd08860">
    <property type="entry name" value="TcmN_ARO-CYC_like"/>
    <property type="match status" value="1"/>
</dbReference>
<dbReference type="Gene3D" id="3.40.50.720">
    <property type="entry name" value="NAD(P)-binding Rossmann-like Domain"/>
    <property type="match status" value="1"/>
</dbReference>
<dbReference type="EMBL" id="KJ610894">
    <property type="protein sequence ID" value="AIE76942.1"/>
    <property type="molecule type" value="Genomic_DNA"/>
</dbReference>
<dbReference type="AlphaFoldDB" id="A0A075F9W5"/>
<name>A0A075F9W5_9ACTN</name>
<feature type="domain" description="Coenzyme Q-binding protein COQ10 START" evidence="3">
    <location>
        <begin position="11"/>
        <end position="119"/>
    </location>
</feature>
<sequence length="402" mass="43094">MAGHTSNSIVIDAPMDLVWERTNDVASWTELFSEYSLAEILEEDGPTVTFRLALHPDENGKVWSWVSRRTTDVASRTVRAHRVETGPFAYMNIHWEYVQTDAGVRMQWTQDFHMKDEAPIDDAGMTDRINRNSVVQMGLIKSRIEAAARAARTPFADLAGKRIVVTGGSRGIGRGIVLAAARAGADVVTCYREENDHTASLAKELAPLPGSQHLLRADVSEAAGARLLADRARELLGGLDAVVNNAGDFAPQPYAELTDAAWATALQSNLTSTHQVIQAALPLLGAGGSIVSLGSTVARIGMAGGVHYTAVKQALVGLTRSLARELGPRGIRVNTLSPGRIATEALDALPPEEAARQRAVFSKFAALGRLGTPQEIADVVLFLISDQSSYITGQNIHVDGCV</sequence>
<dbReference type="PRINTS" id="PR00080">
    <property type="entry name" value="SDRFAMILY"/>
</dbReference>
<dbReference type="PANTHER" id="PTHR43639">
    <property type="entry name" value="OXIDOREDUCTASE, SHORT-CHAIN DEHYDROGENASE/REDUCTASE FAMILY (AFU_ORTHOLOGUE AFUA_5G02870)"/>
    <property type="match status" value="1"/>
</dbReference>
<keyword evidence="2" id="KW-0560">Oxidoreductase</keyword>
<dbReference type="CDD" id="cd05233">
    <property type="entry name" value="SDR_c"/>
    <property type="match status" value="1"/>
</dbReference>
<reference evidence="4" key="1">
    <citation type="journal article" date="2014" name="J. Nat. Prod.">
        <title>Griseorhodins D-F, Neuroactive Intermediates and End Products of Post-PKS Tailoring Modification in Griseorhodin Biosynthesis.</title>
        <authorList>
            <person name="Lin Z."/>
            <person name="Zachariah M.M."/>
            <person name="Marett L."/>
            <person name="Hughen R.W."/>
            <person name="Teichert R.W."/>
            <person name="Concepcion G.P."/>
            <person name="Haygood M.G."/>
            <person name="Olivera B.M."/>
            <person name="Light A.R."/>
            <person name="Schmidt E.W."/>
        </authorList>
    </citation>
    <scope>NUCLEOTIDE SEQUENCE</scope>
    <source>
        <strain evidence="4">CN48+</strain>
    </source>
</reference>